<evidence type="ECO:0000313" key="1">
    <source>
        <dbReference type="EMBL" id="MFD1524322.1"/>
    </source>
</evidence>
<gene>
    <name evidence="1" type="ORF">ACFSJD_43010</name>
</gene>
<protein>
    <submittedName>
        <fullName evidence="1">Uncharacterized protein</fullName>
    </submittedName>
</protein>
<keyword evidence="2" id="KW-1185">Reference proteome</keyword>
<accession>A0ABW4FC29</accession>
<dbReference type="Proteomes" id="UP001597114">
    <property type="component" value="Unassembled WGS sequence"/>
</dbReference>
<dbReference type="RefSeq" id="WP_344725124.1">
    <property type="nucleotide sequence ID" value="NZ_BAAAUS010000029.1"/>
</dbReference>
<sequence>MSMLRVQLLGSAHRDNEVKQVGCPSMRASPDQLVEVELVAEI</sequence>
<comment type="caution">
    <text evidence="1">The sequence shown here is derived from an EMBL/GenBank/DDBJ whole genome shotgun (WGS) entry which is preliminary data.</text>
</comment>
<dbReference type="EMBL" id="JBHUCO010000081">
    <property type="protein sequence ID" value="MFD1524322.1"/>
    <property type="molecule type" value="Genomic_DNA"/>
</dbReference>
<organism evidence="1 2">
    <name type="scientific">Pseudonocardia yunnanensis</name>
    <dbReference type="NCBI Taxonomy" id="58107"/>
    <lineage>
        <taxon>Bacteria</taxon>
        <taxon>Bacillati</taxon>
        <taxon>Actinomycetota</taxon>
        <taxon>Actinomycetes</taxon>
        <taxon>Pseudonocardiales</taxon>
        <taxon>Pseudonocardiaceae</taxon>
        <taxon>Pseudonocardia</taxon>
    </lineage>
</organism>
<name>A0ABW4FC29_9PSEU</name>
<evidence type="ECO:0000313" key="2">
    <source>
        <dbReference type="Proteomes" id="UP001597114"/>
    </source>
</evidence>
<proteinExistence type="predicted"/>
<reference evidence="2" key="1">
    <citation type="journal article" date="2019" name="Int. J. Syst. Evol. Microbiol.">
        <title>The Global Catalogue of Microorganisms (GCM) 10K type strain sequencing project: providing services to taxonomists for standard genome sequencing and annotation.</title>
        <authorList>
            <consortium name="The Broad Institute Genomics Platform"/>
            <consortium name="The Broad Institute Genome Sequencing Center for Infectious Disease"/>
            <person name="Wu L."/>
            <person name="Ma J."/>
        </authorList>
    </citation>
    <scope>NUCLEOTIDE SEQUENCE [LARGE SCALE GENOMIC DNA]</scope>
    <source>
        <strain evidence="2">CCM 7043</strain>
    </source>
</reference>